<dbReference type="Proteomes" id="UP000317265">
    <property type="component" value="Unassembled WGS sequence"/>
</dbReference>
<organism evidence="7 9">
    <name type="scientific">Thermoproteota archaeon</name>
    <dbReference type="NCBI Taxonomy" id="2056631"/>
    <lineage>
        <taxon>Archaea</taxon>
        <taxon>Thermoproteota</taxon>
    </lineage>
</organism>
<gene>
    <name evidence="8" type="ORF">DSO09_06435</name>
    <name evidence="7" type="ORF">EF809_00950</name>
</gene>
<dbReference type="PANTHER" id="PTHR15910">
    <property type="entry name" value="ARCHAEMETZINCIN"/>
    <property type="match status" value="1"/>
</dbReference>
<accession>A0A520KGR6</accession>
<protein>
    <recommendedName>
        <fullName evidence="11">Archaemetzincin</fullName>
    </recommendedName>
</protein>
<comment type="caution">
    <text evidence="7">The sequence shown here is derived from an EMBL/GenBank/DDBJ whole genome shotgun (WGS) entry which is preliminary data.</text>
</comment>
<dbReference type="InterPro" id="IPR024079">
    <property type="entry name" value="MetalloPept_cat_dom_sf"/>
</dbReference>
<keyword evidence="5" id="KW-0862">Zinc</keyword>
<dbReference type="EMBL" id="RXIH01000007">
    <property type="protein sequence ID" value="RZN57418.1"/>
    <property type="molecule type" value="Genomic_DNA"/>
</dbReference>
<proteinExistence type="predicted"/>
<keyword evidence="2" id="KW-0645">Protease</keyword>
<evidence type="ECO:0000256" key="5">
    <source>
        <dbReference type="ARBA" id="ARBA00022833"/>
    </source>
</evidence>
<keyword evidence="6" id="KW-0482">Metalloprotease</keyword>
<dbReference type="CDD" id="cd11375">
    <property type="entry name" value="Peptidase_M54"/>
    <property type="match status" value="1"/>
</dbReference>
<evidence type="ECO:0000313" key="9">
    <source>
        <dbReference type="Proteomes" id="UP000316080"/>
    </source>
</evidence>
<dbReference type="Gene3D" id="3.40.390.10">
    <property type="entry name" value="Collagenase (Catalytic Domain)"/>
    <property type="match status" value="1"/>
</dbReference>
<dbReference type="PANTHER" id="PTHR15910:SF1">
    <property type="entry name" value="ARCHAEMETZINCIN-2"/>
    <property type="match status" value="1"/>
</dbReference>
<reference evidence="8 10" key="1">
    <citation type="journal article" date="2019" name="Nat. Microbiol.">
        <title>Expanding anaerobic alkane metabolism in the domain of Archaea.</title>
        <authorList>
            <person name="Wang Y."/>
            <person name="Wegener G."/>
            <person name="Hou J."/>
            <person name="Wang F."/>
            <person name="Xiao X."/>
        </authorList>
    </citation>
    <scope>NUCLEOTIDE SEQUENCE [LARGE SCALE GENOMIC DNA]</scope>
    <source>
        <strain evidence="8">WYZ-LMO11</strain>
    </source>
</reference>
<comment type="cofactor">
    <cofactor evidence="1">
        <name>Zn(2+)</name>
        <dbReference type="ChEBI" id="CHEBI:29105"/>
    </cofactor>
</comment>
<evidence type="ECO:0000256" key="4">
    <source>
        <dbReference type="ARBA" id="ARBA00022801"/>
    </source>
</evidence>
<dbReference type="EMBL" id="QNVI01000065">
    <property type="protein sequence ID" value="TDA37727.1"/>
    <property type="molecule type" value="Genomic_DNA"/>
</dbReference>
<dbReference type="GO" id="GO:0008237">
    <property type="term" value="F:metallopeptidase activity"/>
    <property type="evidence" value="ECO:0007669"/>
    <property type="project" value="UniProtKB-KW"/>
</dbReference>
<evidence type="ECO:0008006" key="11">
    <source>
        <dbReference type="Google" id="ProtNLM"/>
    </source>
</evidence>
<dbReference type="AlphaFoldDB" id="A0A520KGR6"/>
<keyword evidence="3" id="KW-0479">Metal-binding</keyword>
<dbReference type="InterPro" id="IPR012962">
    <property type="entry name" value="Pept_M54_archaemetzincn"/>
</dbReference>
<dbReference type="GO" id="GO:0046872">
    <property type="term" value="F:metal ion binding"/>
    <property type="evidence" value="ECO:0007669"/>
    <property type="project" value="UniProtKB-KW"/>
</dbReference>
<dbReference type="Proteomes" id="UP000316080">
    <property type="component" value="Unassembled WGS sequence"/>
</dbReference>
<evidence type="ECO:0000313" key="8">
    <source>
        <dbReference type="EMBL" id="TDA37727.1"/>
    </source>
</evidence>
<sequence length="187" mass="21846">MRKINVIATEGTSEKLLEIAKDCYSRKFSKYLNVNILSEVIYLEDIHYRINFKGFRQYLADLILGKGMKFKDENSIVIIVTSSDIYTYGTNYIFGLATKGIGIISSARIDPSFWDNIPEIYEYTKMGEEFFIKQFSKVLLHEFGHTLSLPHCNKINCVMYYSNSPIELYYKGEDYCKDCWNRIILNI</sequence>
<dbReference type="GO" id="GO:0006508">
    <property type="term" value="P:proteolysis"/>
    <property type="evidence" value="ECO:0007669"/>
    <property type="project" value="UniProtKB-KW"/>
</dbReference>
<evidence type="ECO:0000256" key="3">
    <source>
        <dbReference type="ARBA" id="ARBA00022723"/>
    </source>
</evidence>
<dbReference type="Pfam" id="PF07998">
    <property type="entry name" value="Peptidase_M54"/>
    <property type="match status" value="1"/>
</dbReference>
<evidence type="ECO:0000256" key="1">
    <source>
        <dbReference type="ARBA" id="ARBA00001947"/>
    </source>
</evidence>
<evidence type="ECO:0000256" key="6">
    <source>
        <dbReference type="ARBA" id="ARBA00023049"/>
    </source>
</evidence>
<dbReference type="SUPFAM" id="SSF55486">
    <property type="entry name" value="Metalloproteases ('zincins'), catalytic domain"/>
    <property type="match status" value="1"/>
</dbReference>
<evidence type="ECO:0000313" key="7">
    <source>
        <dbReference type="EMBL" id="RZN57418.1"/>
    </source>
</evidence>
<evidence type="ECO:0000256" key="2">
    <source>
        <dbReference type="ARBA" id="ARBA00022670"/>
    </source>
</evidence>
<reference evidence="7 9" key="2">
    <citation type="journal article" date="2019" name="Nat. Microbiol.">
        <title>Wide diversity of methane and short-chain alkane metabolisms in uncultured archaea.</title>
        <authorList>
            <person name="Borrel G."/>
            <person name="Adam P.S."/>
            <person name="McKay L.J."/>
            <person name="Chen L.X."/>
            <person name="Sierra-Garcia I.N."/>
            <person name="Sieber C.M."/>
            <person name="Letourneur Q."/>
            <person name="Ghozlane A."/>
            <person name="Andersen G.L."/>
            <person name="Li W.J."/>
            <person name="Hallam S.J."/>
            <person name="Muyzer G."/>
            <person name="de Oliveira V.M."/>
            <person name="Inskeep W.P."/>
            <person name="Banfield J.F."/>
            <person name="Gribaldo S."/>
        </authorList>
    </citation>
    <scope>NUCLEOTIDE SEQUENCE [LARGE SCALE GENOMIC DNA]</scope>
    <source>
        <strain evidence="7">Verst-YHS</strain>
    </source>
</reference>
<keyword evidence="4" id="KW-0378">Hydrolase</keyword>
<evidence type="ECO:0000313" key="10">
    <source>
        <dbReference type="Proteomes" id="UP000317265"/>
    </source>
</evidence>
<name>A0A520KGR6_9CREN</name>